<evidence type="ECO:0000256" key="3">
    <source>
        <dbReference type="ARBA" id="ARBA00023239"/>
    </source>
</evidence>
<keyword evidence="3" id="KW-0456">Lyase</keyword>
<evidence type="ECO:0000313" key="10">
    <source>
        <dbReference type="Proteomes" id="UP000588098"/>
    </source>
</evidence>
<reference evidence="9 10" key="1">
    <citation type="submission" date="2020-08" db="EMBL/GenBank/DDBJ databases">
        <title>Genomic Encyclopedia of Type Strains, Phase III (KMG-III): the genomes of soil and plant-associated and newly described type strains.</title>
        <authorList>
            <person name="Whitman W."/>
        </authorList>
    </citation>
    <scope>NUCLEOTIDE SEQUENCE [LARGE SCALE GENOMIC DNA]</scope>
    <source>
        <strain evidence="9 10">CECT 8305</strain>
    </source>
</reference>
<evidence type="ECO:0000313" key="9">
    <source>
        <dbReference type="EMBL" id="MBB5937030.1"/>
    </source>
</evidence>
<dbReference type="Proteomes" id="UP000588098">
    <property type="component" value="Unassembled WGS sequence"/>
</dbReference>
<gene>
    <name evidence="9" type="ORF">FHS42_004109</name>
</gene>
<evidence type="ECO:0000256" key="7">
    <source>
        <dbReference type="ARBA" id="ARBA00035448"/>
    </source>
</evidence>
<keyword evidence="1" id="KW-0276">Fatty acid metabolism</keyword>
<dbReference type="EMBL" id="JACHJL010000010">
    <property type="protein sequence ID" value="MBB5937030.1"/>
    <property type="molecule type" value="Genomic_DNA"/>
</dbReference>
<accession>A0A7W9QB90</accession>
<dbReference type="Gene3D" id="3.10.129.30">
    <property type="entry name" value="Rv0098, thioesterase-like hot dog domain"/>
    <property type="match status" value="1"/>
</dbReference>
<proteinExistence type="inferred from homology"/>
<evidence type="ECO:0000256" key="2">
    <source>
        <dbReference type="ARBA" id="ARBA00023098"/>
    </source>
</evidence>
<dbReference type="GO" id="GO:0006631">
    <property type="term" value="P:fatty acid metabolic process"/>
    <property type="evidence" value="ECO:0007669"/>
    <property type="project" value="UniProtKB-KW"/>
</dbReference>
<comment type="caution">
    <text evidence="9">The sequence shown here is derived from an EMBL/GenBank/DDBJ whole genome shotgun (WGS) entry which is preliminary data.</text>
</comment>
<evidence type="ECO:0000256" key="4">
    <source>
        <dbReference type="ARBA" id="ARBA00035117"/>
    </source>
</evidence>
<sequence length="187" mass="21310">MELITPTTSRSVQYGCDEQLLERVLTPYKPHCRYLTAATLTRQGEPRDGGRVSARGEFTIPESCYIDDTGHFNAVEFNLCFNQLVYYLLAKSVKERTMWPFNTWTLDEYWARQLPDILIVDFRSTFRRAMRGHGFWGEIDVVGIDERDGDGGSIVLVSTLCRYGEEDMPACHGGVRLAVRTTRTKAA</sequence>
<keyword evidence="2" id="KW-0443">Lipid metabolism</keyword>
<organism evidence="9 10">
    <name type="scientific">Streptomyces zagrosensis</name>
    <dbReference type="NCBI Taxonomy" id="1042984"/>
    <lineage>
        <taxon>Bacteria</taxon>
        <taxon>Bacillati</taxon>
        <taxon>Actinomycetota</taxon>
        <taxon>Actinomycetes</taxon>
        <taxon>Kitasatosporales</taxon>
        <taxon>Streptomycetaceae</taxon>
        <taxon>Streptomyces</taxon>
    </lineage>
</organism>
<evidence type="ECO:0000256" key="8">
    <source>
        <dbReference type="ARBA" id="ARBA00048742"/>
    </source>
</evidence>
<protein>
    <recommendedName>
        <fullName evidence="6">(2E)-enoyl-[ACP] glycyltransferase</fullName>
        <ecNumber evidence="5">4.3.2.11</ecNumber>
    </recommendedName>
    <alternativeName>
        <fullName evidence="7">(2E)-unsaturated fatty acyl-[ACP] glycyltransferase</fullName>
    </alternativeName>
</protein>
<evidence type="ECO:0000256" key="1">
    <source>
        <dbReference type="ARBA" id="ARBA00022832"/>
    </source>
</evidence>
<dbReference type="EC" id="4.3.2.11" evidence="5"/>
<comment type="similarity">
    <text evidence="4">Belongs to the FcoT family.</text>
</comment>
<evidence type="ECO:0000256" key="6">
    <source>
        <dbReference type="ARBA" id="ARBA00035169"/>
    </source>
</evidence>
<comment type="catalytic activity">
    <reaction evidence="8">
        <text>a (3R)-3-[(carboxymethyl)amino]fatty acid + holo-[ACP] + H(+) = a (2E)-enoyl-[ACP] + glycine + H2O</text>
        <dbReference type="Rhea" id="RHEA:74923"/>
        <dbReference type="Rhea" id="RHEA-COMP:9685"/>
        <dbReference type="Rhea" id="RHEA-COMP:9925"/>
        <dbReference type="ChEBI" id="CHEBI:15377"/>
        <dbReference type="ChEBI" id="CHEBI:15378"/>
        <dbReference type="ChEBI" id="CHEBI:57305"/>
        <dbReference type="ChEBI" id="CHEBI:64479"/>
        <dbReference type="ChEBI" id="CHEBI:78784"/>
        <dbReference type="ChEBI" id="CHEBI:193080"/>
        <dbReference type="EC" id="4.3.2.11"/>
    </reaction>
    <physiologicalReaction direction="right-to-left" evidence="8">
        <dbReference type="Rhea" id="RHEA:74925"/>
    </physiologicalReaction>
</comment>
<dbReference type="InterPro" id="IPR043064">
    <property type="entry name" value="FcoT_ThioEstase_Rv0098-like_sf"/>
</dbReference>
<dbReference type="Pfam" id="PF10862">
    <property type="entry name" value="FcoT"/>
    <property type="match status" value="1"/>
</dbReference>
<dbReference type="InterPro" id="IPR022598">
    <property type="entry name" value="FcoT_ThioEstase"/>
</dbReference>
<name>A0A7W9QB90_9ACTN</name>
<dbReference type="AlphaFoldDB" id="A0A7W9QB90"/>
<evidence type="ECO:0000256" key="5">
    <source>
        <dbReference type="ARBA" id="ARBA00035127"/>
    </source>
</evidence>
<dbReference type="GO" id="GO:0016829">
    <property type="term" value="F:lyase activity"/>
    <property type="evidence" value="ECO:0007669"/>
    <property type="project" value="UniProtKB-KW"/>
</dbReference>
<keyword evidence="10" id="KW-1185">Reference proteome</keyword>
<dbReference type="RefSeq" id="WP_312866954.1">
    <property type="nucleotide sequence ID" value="NZ_JACHJL010000010.1"/>
</dbReference>